<keyword evidence="2" id="KW-0378">Hydrolase</keyword>
<protein>
    <submittedName>
        <fullName evidence="2">Imidazolonepropionase-like amidohydrolase</fullName>
    </submittedName>
</protein>
<organism evidence="2 3">
    <name type="scientific">Leifsonia aquatica</name>
    <name type="common">Corynebacterium aquaticum</name>
    <dbReference type="NCBI Taxonomy" id="144185"/>
    <lineage>
        <taxon>Bacteria</taxon>
        <taxon>Bacillati</taxon>
        <taxon>Actinomycetota</taxon>
        <taxon>Actinomycetes</taxon>
        <taxon>Micrococcales</taxon>
        <taxon>Microbacteriaceae</taxon>
        <taxon>Leifsonia</taxon>
    </lineage>
</organism>
<dbReference type="Pfam" id="PF01979">
    <property type="entry name" value="Amidohydro_1"/>
    <property type="match status" value="1"/>
</dbReference>
<dbReference type="InterPro" id="IPR006680">
    <property type="entry name" value="Amidohydro-rel"/>
</dbReference>
<accession>A0A7W4UUG5</accession>
<dbReference type="SUPFAM" id="SSF51556">
    <property type="entry name" value="Metallo-dependent hydrolases"/>
    <property type="match status" value="1"/>
</dbReference>
<dbReference type="InterPro" id="IPR011059">
    <property type="entry name" value="Metal-dep_hydrolase_composite"/>
</dbReference>
<gene>
    <name evidence="2" type="ORF">FHX33_001195</name>
</gene>
<dbReference type="GO" id="GO:0016810">
    <property type="term" value="F:hydrolase activity, acting on carbon-nitrogen (but not peptide) bonds"/>
    <property type="evidence" value="ECO:0007669"/>
    <property type="project" value="InterPro"/>
</dbReference>
<dbReference type="Gene3D" id="3.20.20.140">
    <property type="entry name" value="Metal-dependent hydrolases"/>
    <property type="match status" value="1"/>
</dbReference>
<evidence type="ECO:0000313" key="3">
    <source>
        <dbReference type="Proteomes" id="UP000538196"/>
    </source>
</evidence>
<evidence type="ECO:0000259" key="1">
    <source>
        <dbReference type="Pfam" id="PF01979"/>
    </source>
</evidence>
<proteinExistence type="predicted"/>
<dbReference type="RefSeq" id="WP_021763716.1">
    <property type="nucleotide sequence ID" value="NZ_JACHVP010000001.1"/>
</dbReference>
<dbReference type="AlphaFoldDB" id="A0A7W4UUG5"/>
<dbReference type="InterPro" id="IPR032466">
    <property type="entry name" value="Metal_Hydrolase"/>
</dbReference>
<feature type="domain" description="Amidohydrolase-related" evidence="1">
    <location>
        <begin position="358"/>
        <end position="454"/>
    </location>
</feature>
<keyword evidence="3" id="KW-1185">Reference proteome</keyword>
<sequence>MRVTGPLILRGVTVVDVLAGGLRPEVDLLLRDGVIERIAPAGTLGDTDAEVVDARSKYVVPGYVDAHAHPLGLADAAAALELMGAFGITGFRQMSGSTALLAERARSALGLPDGGPALLALPGDLLMPMNAGTVDAALTTIRQQKDAGADFVKVVAVTPEVLLALLDEAAVLGLPVAGHLPNGIDVREASRHGMRCIEHLGPGVGITAATADAESSIRAEAAAGARSLKVPSFTFPGAARLMGRLLKKIVINPVTMNKPRDIELLARADDTFDEAKARAVAAVFVQNETWQCPTLIRVRTQELADDPRHTADPELRYIAESTVRSWKRANAKYAEQGESAHATYRRTYDLQLRLTKIFEEEGVKLLTGTDSCGAGWVIPGHSLHQEFDELAGAGLSPLSVLRAATSNAAEFFGTTQDQGSVDEGMRADLVLLEANPLESVDALHRIAGTVRGGRYRDAAELDAVKSRIAGTRAITA</sequence>
<reference evidence="2 3" key="1">
    <citation type="submission" date="2020-08" db="EMBL/GenBank/DDBJ databases">
        <title>Sequencing the genomes of 1000 actinobacteria strains.</title>
        <authorList>
            <person name="Klenk H.-P."/>
        </authorList>
    </citation>
    <scope>NUCLEOTIDE SEQUENCE [LARGE SCALE GENOMIC DNA]</scope>
    <source>
        <strain evidence="2 3">DSM 20146</strain>
    </source>
</reference>
<dbReference type="PANTHER" id="PTHR43135">
    <property type="entry name" value="ALPHA-D-RIBOSE 1-METHYLPHOSPHONATE 5-TRIPHOSPHATE DIPHOSPHATASE"/>
    <property type="match status" value="1"/>
</dbReference>
<dbReference type="Proteomes" id="UP000538196">
    <property type="component" value="Unassembled WGS sequence"/>
</dbReference>
<dbReference type="SUPFAM" id="SSF51338">
    <property type="entry name" value="Composite domain of metallo-dependent hydrolases"/>
    <property type="match status" value="1"/>
</dbReference>
<dbReference type="InterPro" id="IPR051781">
    <property type="entry name" value="Metallo-dep_Hydrolase"/>
</dbReference>
<dbReference type="Gene3D" id="3.40.50.10910">
    <property type="entry name" value="Amidohydrolase"/>
    <property type="match status" value="1"/>
</dbReference>
<dbReference type="PANTHER" id="PTHR43135:SF3">
    <property type="entry name" value="ALPHA-D-RIBOSE 1-METHYLPHOSPHONATE 5-TRIPHOSPHATE DIPHOSPHATASE"/>
    <property type="match status" value="1"/>
</dbReference>
<comment type="caution">
    <text evidence="2">The sequence shown here is derived from an EMBL/GenBank/DDBJ whole genome shotgun (WGS) entry which is preliminary data.</text>
</comment>
<evidence type="ECO:0000313" key="2">
    <source>
        <dbReference type="EMBL" id="MBB2966463.1"/>
    </source>
</evidence>
<dbReference type="Gene3D" id="2.30.40.10">
    <property type="entry name" value="Urease, subunit C, domain 1"/>
    <property type="match status" value="1"/>
</dbReference>
<name>A0A7W4UUG5_LEIAQ</name>
<dbReference type="EMBL" id="JACHVP010000001">
    <property type="protein sequence ID" value="MBB2966463.1"/>
    <property type="molecule type" value="Genomic_DNA"/>
</dbReference>